<comment type="subcellular location">
    <subcellularLocation>
        <location evidence="1">Spore core</location>
    </subcellularLocation>
</comment>
<sequence length="75" mass="8991">MEWQAKPDDRSDNAEKIRNTIENTKENMRKADFSMKFSNEQDKQNAIEKNQRRKESIEGLQKELQEEQAFSNRND</sequence>
<dbReference type="HAMAP" id="MF_01506">
    <property type="entry name" value="Tlp"/>
    <property type="match status" value="1"/>
</dbReference>
<feature type="compositionally biased region" description="Basic and acidic residues" evidence="2">
    <location>
        <begin position="1"/>
        <end position="65"/>
    </location>
</feature>
<dbReference type="AlphaFoldDB" id="A0A940SJX5"/>
<comment type="similarity">
    <text evidence="1">Belongs to the Tlp family.</text>
</comment>
<reference evidence="3" key="1">
    <citation type="submission" date="2021-04" db="EMBL/GenBank/DDBJ databases">
        <title>Genome seq and assembly of Bacillus sp.</title>
        <authorList>
            <person name="Chhetri G."/>
        </authorList>
    </citation>
    <scope>NUCLEOTIDE SEQUENCE</scope>
    <source>
        <strain evidence="3">RG28</strain>
    </source>
</reference>
<comment type="induction">
    <text evidence="1">Expressed only in the forespore compartment of sporulating cells.</text>
</comment>
<dbReference type="GO" id="GO:0030436">
    <property type="term" value="P:asexual sporulation"/>
    <property type="evidence" value="ECO:0007669"/>
    <property type="project" value="UniProtKB-UniRule"/>
</dbReference>
<comment type="caution">
    <text evidence="3">The sequence shown here is derived from an EMBL/GenBank/DDBJ whole genome shotgun (WGS) entry which is preliminary data.</text>
</comment>
<dbReference type="InterPro" id="IPR017524">
    <property type="entry name" value="SASP_thioredoxin-like"/>
</dbReference>
<evidence type="ECO:0000313" key="4">
    <source>
        <dbReference type="Proteomes" id="UP000682134"/>
    </source>
</evidence>
<keyword evidence="1" id="KW-0749">Sporulation</keyword>
<accession>A0A940SJX5</accession>
<name>A0A940SJX5_9BACI</name>
<keyword evidence="4" id="KW-1185">Reference proteome</keyword>
<dbReference type="EMBL" id="JAGIYQ010000007">
    <property type="protein sequence ID" value="MBP0725911.1"/>
    <property type="molecule type" value="Genomic_DNA"/>
</dbReference>
<evidence type="ECO:0000256" key="1">
    <source>
        <dbReference type="HAMAP-Rule" id="MF_01506"/>
    </source>
</evidence>
<dbReference type="Proteomes" id="UP000682134">
    <property type="component" value="Unassembled WGS sequence"/>
</dbReference>
<gene>
    <name evidence="1 3" type="primary">tlp</name>
    <name evidence="3" type="ORF">J5Y03_12090</name>
</gene>
<dbReference type="GO" id="GO:0030435">
    <property type="term" value="P:sporulation resulting in formation of a cellular spore"/>
    <property type="evidence" value="ECO:0007669"/>
    <property type="project" value="UniProtKB-KW"/>
</dbReference>
<protein>
    <recommendedName>
        <fullName evidence="1">Small, acid-soluble spore protein Tlp</fullName>
    </recommendedName>
</protein>
<dbReference type="Pfam" id="PF19824">
    <property type="entry name" value="Tlp"/>
    <property type="match status" value="1"/>
</dbReference>
<dbReference type="RefSeq" id="WP_209405962.1">
    <property type="nucleotide sequence ID" value="NZ_JAGIYQ010000007.1"/>
</dbReference>
<dbReference type="NCBIfam" id="TIGR03090">
    <property type="entry name" value="SASP_tlp"/>
    <property type="match status" value="1"/>
</dbReference>
<evidence type="ECO:0000313" key="3">
    <source>
        <dbReference type="EMBL" id="MBP0725911.1"/>
    </source>
</evidence>
<evidence type="ECO:0000256" key="2">
    <source>
        <dbReference type="SAM" id="MobiDB-lite"/>
    </source>
</evidence>
<organism evidence="3 4">
    <name type="scientific">Gottfriedia endophytica</name>
    <dbReference type="NCBI Taxonomy" id="2820819"/>
    <lineage>
        <taxon>Bacteria</taxon>
        <taxon>Bacillati</taxon>
        <taxon>Bacillota</taxon>
        <taxon>Bacilli</taxon>
        <taxon>Bacillales</taxon>
        <taxon>Bacillaceae</taxon>
        <taxon>Gottfriedia</taxon>
    </lineage>
</organism>
<proteinExistence type="evidence at transcript level"/>
<feature type="region of interest" description="Disordered" evidence="2">
    <location>
        <begin position="1"/>
        <end position="75"/>
    </location>
</feature>